<keyword evidence="3" id="KW-1185">Reference proteome</keyword>
<feature type="non-terminal residue" evidence="2">
    <location>
        <position position="1"/>
    </location>
</feature>
<reference evidence="2" key="1">
    <citation type="journal article" date="2023" name="Mol. Phylogenet. Evol.">
        <title>Genome-scale phylogeny and comparative genomics of the fungal order Sordariales.</title>
        <authorList>
            <person name="Hensen N."/>
            <person name="Bonometti L."/>
            <person name="Westerberg I."/>
            <person name="Brannstrom I.O."/>
            <person name="Guillou S."/>
            <person name="Cros-Aarteil S."/>
            <person name="Calhoun S."/>
            <person name="Haridas S."/>
            <person name="Kuo A."/>
            <person name="Mondo S."/>
            <person name="Pangilinan J."/>
            <person name="Riley R."/>
            <person name="LaButti K."/>
            <person name="Andreopoulos B."/>
            <person name="Lipzen A."/>
            <person name="Chen C."/>
            <person name="Yan M."/>
            <person name="Daum C."/>
            <person name="Ng V."/>
            <person name="Clum A."/>
            <person name="Steindorff A."/>
            <person name="Ohm R.A."/>
            <person name="Martin F."/>
            <person name="Silar P."/>
            <person name="Natvig D.O."/>
            <person name="Lalanne C."/>
            <person name="Gautier V."/>
            <person name="Ament-Velasquez S.L."/>
            <person name="Kruys A."/>
            <person name="Hutchinson M.I."/>
            <person name="Powell A.J."/>
            <person name="Barry K."/>
            <person name="Miller A.N."/>
            <person name="Grigoriev I.V."/>
            <person name="Debuchy R."/>
            <person name="Gladieux P."/>
            <person name="Hiltunen Thoren M."/>
            <person name="Johannesson H."/>
        </authorList>
    </citation>
    <scope>NUCLEOTIDE SEQUENCE</scope>
    <source>
        <strain evidence="2">CBS 626.80</strain>
    </source>
</reference>
<accession>A0AAN6NIL9</accession>
<proteinExistence type="predicted"/>
<evidence type="ECO:0000313" key="3">
    <source>
        <dbReference type="Proteomes" id="UP001303222"/>
    </source>
</evidence>
<dbReference type="EMBL" id="MU859847">
    <property type="protein sequence ID" value="KAK3946510.1"/>
    <property type="molecule type" value="Genomic_DNA"/>
</dbReference>
<sequence length="177" mass="19842">CIETIKPDQRRLLVDLSKDIPHCIIEPEVDTVSYYLAGVPTKFYAHNGARDTEPLIQAATKQIAKIIKAKKAGDYIVILNKKTQPFRIFGSEPARLMERNPRIHTCERCFGPYNTAKCTFATICRDCGHTGCPVFPKVRDGHIKKPTAEERTGARKAGKAAYRAAVRDLKRETEPTS</sequence>
<name>A0AAN6NIL9_9PEZI</name>
<reference evidence="2" key="2">
    <citation type="submission" date="2023-06" db="EMBL/GenBank/DDBJ databases">
        <authorList>
            <consortium name="Lawrence Berkeley National Laboratory"/>
            <person name="Mondo S.J."/>
            <person name="Hensen N."/>
            <person name="Bonometti L."/>
            <person name="Westerberg I."/>
            <person name="Brannstrom I.O."/>
            <person name="Guillou S."/>
            <person name="Cros-Aarteil S."/>
            <person name="Calhoun S."/>
            <person name="Haridas S."/>
            <person name="Kuo A."/>
            <person name="Pangilinan J."/>
            <person name="Riley R."/>
            <person name="Labutti K."/>
            <person name="Andreopoulos B."/>
            <person name="Lipzen A."/>
            <person name="Chen C."/>
            <person name="Yanf M."/>
            <person name="Daum C."/>
            <person name="Ng V."/>
            <person name="Clum A."/>
            <person name="Steindorff A."/>
            <person name="Ohm R."/>
            <person name="Martin F."/>
            <person name="Silar P."/>
            <person name="Natvig D."/>
            <person name="Lalanne C."/>
            <person name="Gautier V."/>
            <person name="Ament-Velasquez S.L."/>
            <person name="Kruys A."/>
            <person name="Hutchinson M.I."/>
            <person name="Powell A.J."/>
            <person name="Barry K."/>
            <person name="Miller A.N."/>
            <person name="Grigoriev I.V."/>
            <person name="Debuchy R."/>
            <person name="Gladieux P."/>
            <person name="Thoren M.H."/>
            <person name="Johannesson H."/>
        </authorList>
    </citation>
    <scope>NUCLEOTIDE SEQUENCE</scope>
    <source>
        <strain evidence="2">CBS 626.80</strain>
    </source>
</reference>
<organism evidence="2 3">
    <name type="scientific">Pseudoneurospora amorphoporcata</name>
    <dbReference type="NCBI Taxonomy" id="241081"/>
    <lineage>
        <taxon>Eukaryota</taxon>
        <taxon>Fungi</taxon>
        <taxon>Dikarya</taxon>
        <taxon>Ascomycota</taxon>
        <taxon>Pezizomycotina</taxon>
        <taxon>Sordariomycetes</taxon>
        <taxon>Sordariomycetidae</taxon>
        <taxon>Sordariales</taxon>
        <taxon>Sordariaceae</taxon>
        <taxon>Pseudoneurospora</taxon>
    </lineage>
</organism>
<feature type="region of interest" description="Disordered" evidence="1">
    <location>
        <begin position="145"/>
        <end position="177"/>
    </location>
</feature>
<comment type="caution">
    <text evidence="2">The sequence shown here is derived from an EMBL/GenBank/DDBJ whole genome shotgun (WGS) entry which is preliminary data.</text>
</comment>
<evidence type="ECO:0000313" key="2">
    <source>
        <dbReference type="EMBL" id="KAK3946510.1"/>
    </source>
</evidence>
<dbReference type="Proteomes" id="UP001303222">
    <property type="component" value="Unassembled WGS sequence"/>
</dbReference>
<feature type="compositionally biased region" description="Basic and acidic residues" evidence="1">
    <location>
        <begin position="165"/>
        <end position="177"/>
    </location>
</feature>
<gene>
    <name evidence="2" type="ORF">QBC32DRAFT_391560</name>
</gene>
<dbReference type="AlphaFoldDB" id="A0AAN6NIL9"/>
<evidence type="ECO:0000256" key="1">
    <source>
        <dbReference type="SAM" id="MobiDB-lite"/>
    </source>
</evidence>
<protein>
    <submittedName>
        <fullName evidence="2">Uncharacterized protein</fullName>
    </submittedName>
</protein>
<feature type="non-terminal residue" evidence="2">
    <location>
        <position position="177"/>
    </location>
</feature>